<proteinExistence type="predicted"/>
<evidence type="ECO:0000313" key="2">
    <source>
        <dbReference type="Proteomes" id="UP001234297"/>
    </source>
</evidence>
<protein>
    <submittedName>
        <fullName evidence="1">Uncharacterized protein</fullName>
    </submittedName>
</protein>
<keyword evidence="2" id="KW-1185">Reference proteome</keyword>
<organism evidence="1 2">
    <name type="scientific">Persea americana</name>
    <name type="common">Avocado</name>
    <dbReference type="NCBI Taxonomy" id="3435"/>
    <lineage>
        <taxon>Eukaryota</taxon>
        <taxon>Viridiplantae</taxon>
        <taxon>Streptophyta</taxon>
        <taxon>Embryophyta</taxon>
        <taxon>Tracheophyta</taxon>
        <taxon>Spermatophyta</taxon>
        <taxon>Magnoliopsida</taxon>
        <taxon>Magnoliidae</taxon>
        <taxon>Laurales</taxon>
        <taxon>Lauraceae</taxon>
        <taxon>Persea</taxon>
    </lineage>
</organism>
<accession>A0ACC2KAW4</accession>
<comment type="caution">
    <text evidence="1">The sequence shown here is derived from an EMBL/GenBank/DDBJ whole genome shotgun (WGS) entry which is preliminary data.</text>
</comment>
<name>A0ACC2KAW4_PERAE</name>
<dbReference type="EMBL" id="CM056812">
    <property type="protein sequence ID" value="KAJ8618196.1"/>
    <property type="molecule type" value="Genomic_DNA"/>
</dbReference>
<reference evidence="1 2" key="1">
    <citation type="journal article" date="2022" name="Hortic Res">
        <title>A haplotype resolved chromosomal level avocado genome allows analysis of novel avocado genes.</title>
        <authorList>
            <person name="Nath O."/>
            <person name="Fletcher S.J."/>
            <person name="Hayward A."/>
            <person name="Shaw L.M."/>
            <person name="Masouleh A.K."/>
            <person name="Furtado A."/>
            <person name="Henry R.J."/>
            <person name="Mitter N."/>
        </authorList>
    </citation>
    <scope>NUCLEOTIDE SEQUENCE [LARGE SCALE GENOMIC DNA]</scope>
    <source>
        <strain evidence="2">cv. Hass</strain>
    </source>
</reference>
<dbReference type="Proteomes" id="UP001234297">
    <property type="component" value="Chromosome 4"/>
</dbReference>
<sequence>MGGCSASKLDQEEADVVFLCRERKRLLKSAVDRRYLLADSHCKYLHSLHTVAAAIRLFVARHTSPSSPFLITFPPPPSSPISKQNPQIDSAPEPLPGITHPSSSSSSTCSCSEDEEEAGEEVEMERDHQMGCGYSCSGIGVPVPSPPRDFGWDFFNPFEGVRVEPVEMMMGGLSRGSDEDLRVVREEEGIPELEDEEEEEEEKGKVVAEVGVDGVEMVKVGCETGRREEVEQPQNKGLTVIDTPARERELMDALKDVEDHFIRAYDSGKEVSRMLEANRVHLQSGLEEIKENSSKLIQAITWHQSSSSRSSSYKSYLASSSKDSTWTEYNNNLFDDNSGMESGSHSSTLGRLYAWEKKLYDEVKEGDRTRRIYERKCAKLSNQDVRGDDPRTVGKTRASVKDLYTRIWVALRTAESISNKIQKLRDEELHPQLIELLKGLKKTWKVMLESHETQHQIMFEVKSFTSSAYGRFCGDTHRHATLQLEAELQNWRACFMGYIAAQRSYVEALDGWLSKFIIPEVEVYSRGRSSILTYGIGAPPLLVMCHDWLTSLGKLPDKAVTYSIKSFSKDVRALWIQQGEEQQQKRKVDGLAKELDRKVLAFQRTENRILESKLSETKVEPDMRHRVEYLAGRKDLLDMFRKRLDTEKSNHHDCMQETQRIMLNGFQTGLTSLFESLTDFSKASLNMLDELVVYSEKTMTSNENGAKPSCIEGCQVEVDSR</sequence>
<gene>
    <name evidence="1" type="ORF">MRB53_014382</name>
</gene>
<evidence type="ECO:0000313" key="1">
    <source>
        <dbReference type="EMBL" id="KAJ8618196.1"/>
    </source>
</evidence>